<dbReference type="Proteomes" id="UP000051581">
    <property type="component" value="Unassembled WGS sequence"/>
</dbReference>
<evidence type="ECO:0000313" key="1">
    <source>
        <dbReference type="EMBL" id="KRK89544.1"/>
    </source>
</evidence>
<gene>
    <name evidence="1" type="ORF">FD17_GL001132</name>
</gene>
<dbReference type="OrthoDB" id="2304493at2"/>
<name>A0A0R1L1V7_9LACO</name>
<dbReference type="AlphaFoldDB" id="A0A0R1L1V7"/>
<protein>
    <submittedName>
        <fullName evidence="1">Uncharacterized protein</fullName>
    </submittedName>
</protein>
<dbReference type="RefSeq" id="WP_057823426.1">
    <property type="nucleotide sequence ID" value="NZ_AZEA01000002.1"/>
</dbReference>
<dbReference type="PATRIC" id="fig|1423808.3.peg.1143"/>
<evidence type="ECO:0000313" key="2">
    <source>
        <dbReference type="Proteomes" id="UP000051581"/>
    </source>
</evidence>
<dbReference type="EMBL" id="AZEA01000002">
    <property type="protein sequence ID" value="KRK89544.1"/>
    <property type="molecule type" value="Genomic_DNA"/>
</dbReference>
<organism evidence="1 2">
    <name type="scientific">Lentilactobacillus sunkii DSM 19904</name>
    <dbReference type="NCBI Taxonomy" id="1423808"/>
    <lineage>
        <taxon>Bacteria</taxon>
        <taxon>Bacillati</taxon>
        <taxon>Bacillota</taxon>
        <taxon>Bacilli</taxon>
        <taxon>Lactobacillales</taxon>
        <taxon>Lactobacillaceae</taxon>
        <taxon>Lentilactobacillus</taxon>
    </lineage>
</organism>
<sequence>MRKHLANVGYRDFICQISAYGADEDGFPTTAVQNVRDQQGKLVTDHVWVQRLIKVLPGRQDKSIGKIVSFKAKSQCYSHHNSDMMDYGLADVHEVFQLCNFPSKGIGEQNEYLAITIRSHQDMYFIGTYTNGRVITFTYGEKSQPIFGSTKTEYFRDYRDAKQALISLISQRRIRQKHVKLQIFKAIRYVGQSYIGVDTRDLIKNK</sequence>
<accession>A0A0R1L1V7</accession>
<comment type="caution">
    <text evidence="1">The sequence shown here is derived from an EMBL/GenBank/DDBJ whole genome shotgun (WGS) entry which is preliminary data.</text>
</comment>
<keyword evidence="2" id="KW-1185">Reference proteome</keyword>
<reference evidence="1 2" key="1">
    <citation type="journal article" date="2015" name="Genome Announc.">
        <title>Expanding the biotechnology potential of lactobacilli through comparative genomics of 213 strains and associated genera.</title>
        <authorList>
            <person name="Sun Z."/>
            <person name="Harris H.M."/>
            <person name="McCann A."/>
            <person name="Guo C."/>
            <person name="Argimon S."/>
            <person name="Zhang W."/>
            <person name="Yang X."/>
            <person name="Jeffery I.B."/>
            <person name="Cooney J.C."/>
            <person name="Kagawa T.F."/>
            <person name="Liu W."/>
            <person name="Song Y."/>
            <person name="Salvetti E."/>
            <person name="Wrobel A."/>
            <person name="Rasinkangas P."/>
            <person name="Parkhill J."/>
            <person name="Rea M.C."/>
            <person name="O'Sullivan O."/>
            <person name="Ritari J."/>
            <person name="Douillard F.P."/>
            <person name="Paul Ross R."/>
            <person name="Yang R."/>
            <person name="Briner A.E."/>
            <person name="Felis G.E."/>
            <person name="de Vos W.M."/>
            <person name="Barrangou R."/>
            <person name="Klaenhammer T.R."/>
            <person name="Caufield P.W."/>
            <person name="Cui Y."/>
            <person name="Zhang H."/>
            <person name="O'Toole P.W."/>
        </authorList>
    </citation>
    <scope>NUCLEOTIDE SEQUENCE [LARGE SCALE GENOMIC DNA]</scope>
    <source>
        <strain evidence="1 2">DSM 19904</strain>
    </source>
</reference>
<proteinExistence type="predicted"/>